<dbReference type="InterPro" id="IPR000629">
    <property type="entry name" value="RNA-helicase_DEAD-box_CS"/>
</dbReference>
<keyword evidence="4 7" id="KW-0067">ATP-binding</keyword>
<name>A0A167ZN25_9GAMM</name>
<dbReference type="SUPFAM" id="SSF52540">
    <property type="entry name" value="P-loop containing nucleoside triphosphate hydrolases"/>
    <property type="match status" value="2"/>
</dbReference>
<evidence type="ECO:0000256" key="5">
    <source>
        <dbReference type="ARBA" id="ARBA00038437"/>
    </source>
</evidence>
<keyword evidence="14" id="KW-1185">Reference proteome</keyword>
<dbReference type="GO" id="GO:0005524">
    <property type="term" value="F:ATP binding"/>
    <property type="evidence" value="ECO:0007669"/>
    <property type="project" value="UniProtKB-KW"/>
</dbReference>
<feature type="compositionally biased region" description="Basic and acidic residues" evidence="8">
    <location>
        <begin position="402"/>
        <end position="442"/>
    </location>
</feature>
<dbReference type="InterPro" id="IPR050079">
    <property type="entry name" value="DEAD_box_RNA_helicase"/>
</dbReference>
<dbReference type="GO" id="GO:0016787">
    <property type="term" value="F:hydrolase activity"/>
    <property type="evidence" value="ECO:0007669"/>
    <property type="project" value="UniProtKB-KW"/>
</dbReference>
<keyword evidence="2 7" id="KW-0378">Hydrolase</keyword>
<dbReference type="SMART" id="SM00490">
    <property type="entry name" value="HELICc"/>
    <property type="match status" value="1"/>
</dbReference>
<dbReference type="Pfam" id="PF00270">
    <property type="entry name" value="DEAD"/>
    <property type="match status" value="1"/>
</dbReference>
<feature type="domain" description="DEAD-box RNA helicase Q" evidence="11">
    <location>
        <begin position="31"/>
        <end position="59"/>
    </location>
</feature>
<sequence length="646" mass="74632">MTHHIDAAIQGDAQPSHCAATENDTANSDAITFEDLKLNKPILKSLTKSGYANPTPIQAGAIPHALDGRDLLLSAQTGSGKTAAFVLPILDKLSREERLDKRIYALILTPTRELAQQVHDSVRGYGANVRGLYSIPLVGGAPYSGQIRALRKGVQIVIATPGRLIDHMNEGRVDLSKLDVLVLDEADRMLDMGFADDIKNILENAPQTRQTVMSSATWDGAVGKIAESFTVNPERVSIKVESAHIEESVYFCDDFHHKNKILLELLNDQDINQAVIFTATKRSTEQLTETLTDAGLKARYLHGDLPQGKRNRIISDVKSGKCDFLIATDVAARGIDISAISHVVNYDLPRQVEDYVHRIGRCGRAGRTGVAMNLCSFDDRGQLRNINRYLKRNMSEAVVEGLEPKRAPFEQEERRKKGGRDGRGRQDRREGRSRFERRDDRGFGARAERSERRFDDKPRYNERRDDRFDRRDRRADAGFERRGERNYNDHRERRFDDKLRFEREPYRAERRFDEERGYYRNDRPERQSGERRYGDRQDRGYGKYRPREQRSFDRRDDRRDDRADRPRFDRESRGGYGAPRHDRRDDRQGDRSRREFGGGRSERQFDKPKFDRTDKSRGYKKPKPVEEVFFAKRQAKKEKRRFGEID</sequence>
<dbReference type="InterPro" id="IPR044742">
    <property type="entry name" value="DEAD/DEAH_RhlB"/>
</dbReference>
<comment type="similarity">
    <text evidence="5 7">Belongs to the DEAD box helicase family.</text>
</comment>
<feature type="domain" description="Helicase ATP-binding" evidence="9">
    <location>
        <begin position="62"/>
        <end position="236"/>
    </location>
</feature>
<feature type="region of interest" description="Disordered" evidence="8">
    <location>
        <begin position="512"/>
        <end position="646"/>
    </location>
</feature>
<feature type="compositionally biased region" description="Basic and acidic residues" evidence="8">
    <location>
        <begin position="512"/>
        <end position="630"/>
    </location>
</feature>
<evidence type="ECO:0000256" key="7">
    <source>
        <dbReference type="RuleBase" id="RU000492"/>
    </source>
</evidence>
<dbReference type="GO" id="GO:0005829">
    <property type="term" value="C:cytosol"/>
    <property type="evidence" value="ECO:0007669"/>
    <property type="project" value="TreeGrafter"/>
</dbReference>
<organism evidence="13 15">
    <name type="scientific">Moraxella ovis</name>
    <dbReference type="NCBI Taxonomy" id="29433"/>
    <lineage>
        <taxon>Bacteria</taxon>
        <taxon>Pseudomonadati</taxon>
        <taxon>Pseudomonadota</taxon>
        <taxon>Gammaproteobacteria</taxon>
        <taxon>Moraxellales</taxon>
        <taxon>Moraxellaceae</taxon>
        <taxon>Moraxella</taxon>
    </lineage>
</organism>
<evidence type="ECO:0000256" key="4">
    <source>
        <dbReference type="ARBA" id="ARBA00022840"/>
    </source>
</evidence>
<dbReference type="AlphaFoldDB" id="A0A167ZN25"/>
<dbReference type="EMBL" id="UGPW01000001">
    <property type="protein sequence ID" value="STY86192.1"/>
    <property type="molecule type" value="Genomic_DNA"/>
</dbReference>
<evidence type="ECO:0000256" key="1">
    <source>
        <dbReference type="ARBA" id="ARBA00022741"/>
    </source>
</evidence>
<keyword evidence="1 7" id="KW-0547">Nucleotide-binding</keyword>
<evidence type="ECO:0000256" key="8">
    <source>
        <dbReference type="SAM" id="MobiDB-lite"/>
    </source>
</evidence>
<evidence type="ECO:0000313" key="15">
    <source>
        <dbReference type="Proteomes" id="UP000255102"/>
    </source>
</evidence>
<dbReference type="EC" id="3.6.4.13" evidence="13"/>
<evidence type="ECO:0000256" key="3">
    <source>
        <dbReference type="ARBA" id="ARBA00022806"/>
    </source>
</evidence>
<dbReference type="KEGG" id="moi:MOVS_00785"/>
<dbReference type="InterPro" id="IPR001650">
    <property type="entry name" value="Helicase_C-like"/>
</dbReference>
<evidence type="ECO:0000259" key="11">
    <source>
        <dbReference type="PROSITE" id="PS51195"/>
    </source>
</evidence>
<evidence type="ECO:0000256" key="6">
    <source>
        <dbReference type="PROSITE-ProRule" id="PRU00552"/>
    </source>
</evidence>
<dbReference type="PANTHER" id="PTHR47959">
    <property type="entry name" value="ATP-DEPENDENT RNA HELICASE RHLE-RELATED"/>
    <property type="match status" value="1"/>
</dbReference>
<dbReference type="PANTHER" id="PTHR47959:SF17">
    <property type="entry name" value="ATP-DEPENDENT RNA HELICASE DEAD BOX FAMILY"/>
    <property type="match status" value="1"/>
</dbReference>
<gene>
    <name evidence="13" type="primary">deaD</name>
    <name evidence="12" type="ORF">MOVS_00785</name>
    <name evidence="13" type="ORF">NCTC11227_00162</name>
</gene>
<dbReference type="STRING" id="29433.MOVS_00785"/>
<dbReference type="CDD" id="cd18787">
    <property type="entry name" value="SF2_C_DEAD"/>
    <property type="match status" value="1"/>
</dbReference>
<dbReference type="PROSITE" id="PS00039">
    <property type="entry name" value="DEAD_ATP_HELICASE"/>
    <property type="match status" value="1"/>
</dbReference>
<feature type="short sequence motif" description="Q motif" evidence="6">
    <location>
        <begin position="31"/>
        <end position="59"/>
    </location>
</feature>
<dbReference type="GO" id="GO:0003724">
    <property type="term" value="F:RNA helicase activity"/>
    <property type="evidence" value="ECO:0007669"/>
    <property type="project" value="UniProtKB-EC"/>
</dbReference>
<dbReference type="PROSITE" id="PS51195">
    <property type="entry name" value="Q_MOTIF"/>
    <property type="match status" value="1"/>
</dbReference>
<dbReference type="InterPro" id="IPR014014">
    <property type="entry name" value="RNA_helicase_DEAD_Q_motif"/>
</dbReference>
<dbReference type="GO" id="GO:0003676">
    <property type="term" value="F:nucleic acid binding"/>
    <property type="evidence" value="ECO:0007669"/>
    <property type="project" value="InterPro"/>
</dbReference>
<dbReference type="InterPro" id="IPR027417">
    <property type="entry name" value="P-loop_NTPase"/>
</dbReference>
<evidence type="ECO:0000313" key="13">
    <source>
        <dbReference type="EMBL" id="STY86192.1"/>
    </source>
</evidence>
<dbReference type="PROSITE" id="PS51194">
    <property type="entry name" value="HELICASE_CTER"/>
    <property type="match status" value="1"/>
</dbReference>
<evidence type="ECO:0000313" key="12">
    <source>
        <dbReference type="EMBL" id="ANB90774.1"/>
    </source>
</evidence>
<evidence type="ECO:0000256" key="2">
    <source>
        <dbReference type="ARBA" id="ARBA00022801"/>
    </source>
</evidence>
<accession>A0A167ZN25</accession>
<dbReference type="CDD" id="cd00268">
    <property type="entry name" value="DEADc"/>
    <property type="match status" value="1"/>
</dbReference>
<dbReference type="RefSeq" id="WP_063513352.1">
    <property type="nucleotide sequence ID" value="NZ_CP011158.1"/>
</dbReference>
<feature type="domain" description="Helicase C-terminal" evidence="10">
    <location>
        <begin position="257"/>
        <end position="406"/>
    </location>
</feature>
<feature type="region of interest" description="Disordered" evidence="8">
    <location>
        <begin position="401"/>
        <end position="442"/>
    </location>
</feature>
<protein>
    <submittedName>
        <fullName evidence="13">Cold-shock DEAD box protein A</fullName>
        <ecNumber evidence="13">3.6.4.13</ecNumber>
    </submittedName>
    <submittedName>
        <fullName evidence="12">DEAD/DEAH box helicase</fullName>
    </submittedName>
</protein>
<reference evidence="13 15" key="2">
    <citation type="submission" date="2018-06" db="EMBL/GenBank/DDBJ databases">
        <authorList>
            <consortium name="Pathogen Informatics"/>
            <person name="Doyle S."/>
        </authorList>
    </citation>
    <scope>NUCLEOTIDE SEQUENCE [LARGE SCALE GENOMIC DNA]</scope>
    <source>
        <strain evidence="13 15">NCTC11227</strain>
    </source>
</reference>
<dbReference type="Proteomes" id="UP000076765">
    <property type="component" value="Chromosome"/>
</dbReference>
<dbReference type="SMART" id="SM00487">
    <property type="entry name" value="DEXDc"/>
    <property type="match status" value="1"/>
</dbReference>
<dbReference type="Gene3D" id="3.40.50.300">
    <property type="entry name" value="P-loop containing nucleotide triphosphate hydrolases"/>
    <property type="match status" value="2"/>
</dbReference>
<proteinExistence type="inferred from homology"/>
<dbReference type="InterPro" id="IPR014001">
    <property type="entry name" value="Helicase_ATP-bd"/>
</dbReference>
<dbReference type="Proteomes" id="UP000255102">
    <property type="component" value="Unassembled WGS sequence"/>
</dbReference>
<dbReference type="PROSITE" id="PS51192">
    <property type="entry name" value="HELICASE_ATP_BIND_1"/>
    <property type="match status" value="1"/>
</dbReference>
<evidence type="ECO:0000259" key="10">
    <source>
        <dbReference type="PROSITE" id="PS51194"/>
    </source>
</evidence>
<dbReference type="EMBL" id="CP011158">
    <property type="protein sequence ID" value="ANB90774.1"/>
    <property type="molecule type" value="Genomic_DNA"/>
</dbReference>
<evidence type="ECO:0000313" key="14">
    <source>
        <dbReference type="Proteomes" id="UP000076765"/>
    </source>
</evidence>
<feature type="region of interest" description="Disordered" evidence="8">
    <location>
        <begin position="1"/>
        <end position="21"/>
    </location>
</feature>
<dbReference type="Pfam" id="PF00271">
    <property type="entry name" value="Helicase_C"/>
    <property type="match status" value="1"/>
</dbReference>
<evidence type="ECO:0000259" key="9">
    <source>
        <dbReference type="PROSITE" id="PS51192"/>
    </source>
</evidence>
<keyword evidence="3 7" id="KW-0347">Helicase</keyword>
<reference evidence="12 14" key="1">
    <citation type="submission" date="2015-04" db="EMBL/GenBank/DDBJ databases">
        <authorList>
            <person name="Calcutt M.J."/>
            <person name="Foecking M.F."/>
        </authorList>
    </citation>
    <scope>NUCLEOTIDE SEQUENCE [LARGE SCALE GENOMIC DNA]</scope>
    <source>
        <strain evidence="12 14">199/55</strain>
    </source>
</reference>
<dbReference type="InterPro" id="IPR011545">
    <property type="entry name" value="DEAD/DEAH_box_helicase_dom"/>
</dbReference>